<evidence type="ECO:0000313" key="1">
    <source>
        <dbReference type="Proteomes" id="UP000095286"/>
    </source>
</evidence>
<evidence type="ECO:0000313" key="2">
    <source>
        <dbReference type="WBParaSite" id="RSKR_0000080100.1"/>
    </source>
</evidence>
<name>A0AC35TIC8_9BILA</name>
<sequence length="551" mass="61762">MQYLVTFTFLVSALIQVFGQTNLLPPFLFGRSTRNSFFNHHERIHYANIHGLDALLQKEAQEAANPPSYPNIKEDWITQKVDHFNSSDTRTWSQRIQSNSIYFNKTDGQSVIFLMLGGEGMAEAKLINDDYQWVVMGKNQSAQLYQLEHRFFGPSQPFNTTGSLSFPNLQYLTPEQALEDMAVFVTETSKKFSNPKWILFGVAMERYANLFAGGICSSAIVKVQTDYFGYAQGVQDSVKTTSMDCYNAVNASFIQLQQLSLSFDGRNKLTKVFNIQPPLADKSTQLDITNFLSGMFGIFQSVIQYTFDGQNKNTENGLSVAGLCKVMTMIDNKNPDPIFRLQALNDWYNAFYGVPKGAPIYNDYWGTIKQLSVTDWNLTTNSALEARGWMALCCANKNMGIGFLQTTDQGRNIFGSIIPLNYYIDMCTDMFDSTVSIDYINSAVERGKTYFGASNYNGTYVVLPTGSLDEWTRSVPRINNTATQTYSILIEGIGHCGDMYPTYKNEPTGLANARTFIQGQVTKYVARSMGASSTISLSMLALSTAIAFLFY</sequence>
<dbReference type="Proteomes" id="UP000095286">
    <property type="component" value="Unplaced"/>
</dbReference>
<dbReference type="WBParaSite" id="RSKR_0000080100.1">
    <property type="protein sequence ID" value="RSKR_0000080100.1"/>
    <property type="gene ID" value="RSKR_0000080100"/>
</dbReference>
<proteinExistence type="predicted"/>
<organism evidence="1 2">
    <name type="scientific">Rhabditophanes sp. KR3021</name>
    <dbReference type="NCBI Taxonomy" id="114890"/>
    <lineage>
        <taxon>Eukaryota</taxon>
        <taxon>Metazoa</taxon>
        <taxon>Ecdysozoa</taxon>
        <taxon>Nematoda</taxon>
        <taxon>Chromadorea</taxon>
        <taxon>Rhabditida</taxon>
        <taxon>Tylenchina</taxon>
        <taxon>Panagrolaimomorpha</taxon>
        <taxon>Strongyloidoidea</taxon>
        <taxon>Alloionematidae</taxon>
        <taxon>Rhabditophanes</taxon>
    </lineage>
</organism>
<reference evidence="2" key="1">
    <citation type="submission" date="2016-11" db="UniProtKB">
        <authorList>
            <consortium name="WormBaseParasite"/>
        </authorList>
    </citation>
    <scope>IDENTIFICATION</scope>
    <source>
        <strain evidence="2">KR3021</strain>
    </source>
</reference>
<accession>A0AC35TIC8</accession>
<protein>
    <submittedName>
        <fullName evidence="2">Serine carboxypeptidase</fullName>
    </submittedName>
</protein>